<feature type="non-terminal residue" evidence="2">
    <location>
        <position position="1"/>
    </location>
</feature>
<protein>
    <submittedName>
        <fullName evidence="2">Uncharacterized protein</fullName>
    </submittedName>
</protein>
<evidence type="ECO:0000313" key="2">
    <source>
        <dbReference type="EMBL" id="KAJ7714272.1"/>
    </source>
</evidence>
<sequence>ENMAEEVWKCVEMYGLEGRIQTLVMDNASNNDTLMEHIATKCAAADIPFDAAEARIRCMPHTAHLAAVKLLEAIGAVNKSKSRKAAYQDSVTAPLARELDDDAEGDDDDEEGDGEGIKLKCVAKVCSFLMLMSSLLTLCLLSASKNYSFYPQQPPTSPGVDSGRQGIPRLPGGEVRQAALDAHLGCENSVVVDSPDASYGYLHFICIITPYKLSSRPRN</sequence>
<organism evidence="2 3">
    <name type="scientific">Mycena metata</name>
    <dbReference type="NCBI Taxonomy" id="1033252"/>
    <lineage>
        <taxon>Eukaryota</taxon>
        <taxon>Fungi</taxon>
        <taxon>Dikarya</taxon>
        <taxon>Basidiomycota</taxon>
        <taxon>Agaricomycotina</taxon>
        <taxon>Agaricomycetes</taxon>
        <taxon>Agaricomycetidae</taxon>
        <taxon>Agaricales</taxon>
        <taxon>Marasmiineae</taxon>
        <taxon>Mycenaceae</taxon>
        <taxon>Mycena</taxon>
    </lineage>
</organism>
<comment type="caution">
    <text evidence="2">The sequence shown here is derived from an EMBL/GenBank/DDBJ whole genome shotgun (WGS) entry which is preliminary data.</text>
</comment>
<gene>
    <name evidence="2" type="ORF">B0H16DRAFT_1340701</name>
</gene>
<proteinExistence type="predicted"/>
<name>A0AAD7H853_9AGAR</name>
<dbReference type="Proteomes" id="UP001215598">
    <property type="component" value="Unassembled WGS sequence"/>
</dbReference>
<reference evidence="2" key="1">
    <citation type="submission" date="2023-03" db="EMBL/GenBank/DDBJ databases">
        <title>Massive genome expansion in bonnet fungi (Mycena s.s.) driven by repeated elements and novel gene families across ecological guilds.</title>
        <authorList>
            <consortium name="Lawrence Berkeley National Laboratory"/>
            <person name="Harder C.B."/>
            <person name="Miyauchi S."/>
            <person name="Viragh M."/>
            <person name="Kuo A."/>
            <person name="Thoen E."/>
            <person name="Andreopoulos B."/>
            <person name="Lu D."/>
            <person name="Skrede I."/>
            <person name="Drula E."/>
            <person name="Henrissat B."/>
            <person name="Morin E."/>
            <person name="Kohler A."/>
            <person name="Barry K."/>
            <person name="LaButti K."/>
            <person name="Morin E."/>
            <person name="Salamov A."/>
            <person name="Lipzen A."/>
            <person name="Mereny Z."/>
            <person name="Hegedus B."/>
            <person name="Baldrian P."/>
            <person name="Stursova M."/>
            <person name="Weitz H."/>
            <person name="Taylor A."/>
            <person name="Grigoriev I.V."/>
            <person name="Nagy L.G."/>
            <person name="Martin F."/>
            <person name="Kauserud H."/>
        </authorList>
    </citation>
    <scope>NUCLEOTIDE SEQUENCE</scope>
    <source>
        <strain evidence="2">CBHHK182m</strain>
    </source>
</reference>
<keyword evidence="3" id="KW-1185">Reference proteome</keyword>
<dbReference type="AlphaFoldDB" id="A0AAD7H853"/>
<dbReference type="EMBL" id="JARKIB010000328">
    <property type="protein sequence ID" value="KAJ7714272.1"/>
    <property type="molecule type" value="Genomic_DNA"/>
</dbReference>
<evidence type="ECO:0000313" key="3">
    <source>
        <dbReference type="Proteomes" id="UP001215598"/>
    </source>
</evidence>
<evidence type="ECO:0000256" key="1">
    <source>
        <dbReference type="SAM" id="MobiDB-lite"/>
    </source>
</evidence>
<accession>A0AAD7H853</accession>
<feature type="region of interest" description="Disordered" evidence="1">
    <location>
        <begin position="152"/>
        <end position="171"/>
    </location>
</feature>